<dbReference type="SUPFAM" id="SSF57667">
    <property type="entry name" value="beta-beta-alpha zinc fingers"/>
    <property type="match status" value="2"/>
</dbReference>
<evidence type="ECO:0000256" key="1">
    <source>
        <dbReference type="ARBA" id="ARBA00004123"/>
    </source>
</evidence>
<evidence type="ECO:0000256" key="2">
    <source>
        <dbReference type="ARBA" id="ARBA00022723"/>
    </source>
</evidence>
<dbReference type="GO" id="GO:0000981">
    <property type="term" value="F:DNA-binding transcription factor activity, RNA polymerase II-specific"/>
    <property type="evidence" value="ECO:0007669"/>
    <property type="project" value="UniProtKB-ARBA"/>
</dbReference>
<dbReference type="FunFam" id="3.30.160.60:FF:000305">
    <property type="entry name" value="Vascular endothelial zinc finger 1"/>
    <property type="match status" value="1"/>
</dbReference>
<evidence type="ECO:0000313" key="14">
    <source>
        <dbReference type="Proteomes" id="UP000265120"/>
    </source>
</evidence>
<evidence type="ECO:0000256" key="10">
    <source>
        <dbReference type="PROSITE-ProRule" id="PRU00042"/>
    </source>
</evidence>
<protein>
    <submittedName>
        <fullName evidence="13">MYC-associated zinc finger protein b (purine-binding transcription factor)</fullName>
    </submittedName>
</protein>
<reference evidence="13" key="2">
    <citation type="submission" date="2025-08" db="UniProtKB">
        <authorList>
            <consortium name="Ensembl"/>
        </authorList>
    </citation>
    <scope>IDENTIFICATION</scope>
</reference>
<evidence type="ECO:0000259" key="12">
    <source>
        <dbReference type="PROSITE" id="PS50157"/>
    </source>
</evidence>
<feature type="region of interest" description="Disordered" evidence="11">
    <location>
        <begin position="29"/>
        <end position="63"/>
    </location>
</feature>
<dbReference type="PROSITE" id="PS00028">
    <property type="entry name" value="ZINC_FINGER_C2H2_1"/>
    <property type="match status" value="4"/>
</dbReference>
<dbReference type="Ensembl" id="ENSCSET00000028064.1">
    <property type="protein sequence ID" value="ENSCSEP00000027694.1"/>
    <property type="gene ID" value="ENSCSEG00000017692.1"/>
</dbReference>
<dbReference type="PROSITE" id="PS50157">
    <property type="entry name" value="ZINC_FINGER_C2H2_2"/>
    <property type="match status" value="4"/>
</dbReference>
<feature type="domain" description="C2H2-type" evidence="12">
    <location>
        <begin position="112"/>
        <end position="139"/>
    </location>
</feature>
<evidence type="ECO:0000256" key="9">
    <source>
        <dbReference type="ARBA" id="ARBA00023242"/>
    </source>
</evidence>
<organism evidence="13 14">
    <name type="scientific">Cynoglossus semilaevis</name>
    <name type="common">Tongue sole</name>
    <dbReference type="NCBI Taxonomy" id="244447"/>
    <lineage>
        <taxon>Eukaryota</taxon>
        <taxon>Metazoa</taxon>
        <taxon>Chordata</taxon>
        <taxon>Craniata</taxon>
        <taxon>Vertebrata</taxon>
        <taxon>Euteleostomi</taxon>
        <taxon>Actinopterygii</taxon>
        <taxon>Neopterygii</taxon>
        <taxon>Teleostei</taxon>
        <taxon>Neoteleostei</taxon>
        <taxon>Acanthomorphata</taxon>
        <taxon>Carangaria</taxon>
        <taxon>Pleuronectiformes</taxon>
        <taxon>Pleuronectoidei</taxon>
        <taxon>Cynoglossidae</taxon>
        <taxon>Cynoglossinae</taxon>
        <taxon>Cynoglossus</taxon>
    </lineage>
</organism>
<dbReference type="GO" id="GO:0045893">
    <property type="term" value="P:positive regulation of DNA-templated transcription"/>
    <property type="evidence" value="ECO:0007669"/>
    <property type="project" value="UniProtKB-ARBA"/>
</dbReference>
<keyword evidence="6" id="KW-0805">Transcription regulation</keyword>
<dbReference type="Pfam" id="PF13894">
    <property type="entry name" value="zf-C2H2_4"/>
    <property type="match status" value="2"/>
</dbReference>
<dbReference type="InterPro" id="IPR036236">
    <property type="entry name" value="Znf_C2H2_sf"/>
</dbReference>
<evidence type="ECO:0000256" key="7">
    <source>
        <dbReference type="ARBA" id="ARBA00023125"/>
    </source>
</evidence>
<evidence type="ECO:0000256" key="11">
    <source>
        <dbReference type="SAM" id="MobiDB-lite"/>
    </source>
</evidence>
<dbReference type="GO" id="GO:0000977">
    <property type="term" value="F:RNA polymerase II transcription regulatory region sequence-specific DNA binding"/>
    <property type="evidence" value="ECO:0007669"/>
    <property type="project" value="TreeGrafter"/>
</dbReference>
<dbReference type="Gene3D" id="3.30.160.60">
    <property type="entry name" value="Classic Zinc Finger"/>
    <property type="match status" value="4"/>
</dbReference>
<evidence type="ECO:0000256" key="3">
    <source>
        <dbReference type="ARBA" id="ARBA00022737"/>
    </source>
</evidence>
<dbReference type="FunFam" id="3.30.160.60:FF:000780">
    <property type="entry name" value="myc-associated zinc finger protein isoform X1"/>
    <property type="match status" value="1"/>
</dbReference>
<keyword evidence="8" id="KW-0804">Transcription</keyword>
<dbReference type="AlphaFoldDB" id="A0A3P8WLQ3"/>
<dbReference type="FunFam" id="3.30.160.60:FF:000095">
    <property type="entry name" value="Vascular endothelial zinc finger 1"/>
    <property type="match status" value="1"/>
</dbReference>
<feature type="domain" description="C2H2-type" evidence="12">
    <location>
        <begin position="142"/>
        <end position="170"/>
    </location>
</feature>
<sequence>SKARAPTSPRAPHLCHLQQAVQEQLQPTAAPVGPHWGTHEGQGQRAGGRGEGGKDHHTPLPATPLCTSHSHLSRHAGGCTAKNHACETCGKAFRDVYHLNRHRLSHSDEKPFSCPICQQRFKRKDRMSHHVRSHQGGVEKPYVCPHCGKAFSRPDHLNSHVRQVHSSERPFKCPTCESSFATKDRLRAHMIRHEEKVPCHICGKLLSAAYITDHMRVHNQSQHHACHLCNRKVTNKFGCVVRIRSQPYPPFLPLPLSCIFFVFYLSLCPSEIGCSLQVHHVLYIFYTSSNLTSILMLTEKPGGMC</sequence>
<dbReference type="InterPro" id="IPR013087">
    <property type="entry name" value="Znf_C2H2_type"/>
</dbReference>
<evidence type="ECO:0000256" key="8">
    <source>
        <dbReference type="ARBA" id="ARBA00023163"/>
    </source>
</evidence>
<reference evidence="13 14" key="1">
    <citation type="journal article" date="2014" name="Nat. Genet.">
        <title>Whole-genome sequence of a flatfish provides insights into ZW sex chromosome evolution and adaptation to a benthic lifestyle.</title>
        <authorList>
            <person name="Chen S."/>
            <person name="Zhang G."/>
            <person name="Shao C."/>
            <person name="Huang Q."/>
            <person name="Liu G."/>
            <person name="Zhang P."/>
            <person name="Song W."/>
            <person name="An N."/>
            <person name="Chalopin D."/>
            <person name="Volff J.N."/>
            <person name="Hong Y."/>
            <person name="Li Q."/>
            <person name="Sha Z."/>
            <person name="Zhou H."/>
            <person name="Xie M."/>
            <person name="Yu Q."/>
            <person name="Liu Y."/>
            <person name="Xiang H."/>
            <person name="Wang N."/>
            <person name="Wu K."/>
            <person name="Yang C."/>
            <person name="Zhou Q."/>
            <person name="Liao X."/>
            <person name="Yang L."/>
            <person name="Hu Q."/>
            <person name="Zhang J."/>
            <person name="Meng L."/>
            <person name="Jin L."/>
            <person name="Tian Y."/>
            <person name="Lian J."/>
            <person name="Yang J."/>
            <person name="Miao G."/>
            <person name="Liu S."/>
            <person name="Liang Z."/>
            <person name="Yan F."/>
            <person name="Li Y."/>
            <person name="Sun B."/>
            <person name="Zhang H."/>
            <person name="Zhang J."/>
            <person name="Zhu Y."/>
            <person name="Du M."/>
            <person name="Zhao Y."/>
            <person name="Schartl M."/>
            <person name="Tang Q."/>
            <person name="Wang J."/>
        </authorList>
    </citation>
    <scope>NUCLEOTIDE SEQUENCE</scope>
</reference>
<dbReference type="GO" id="GO:0008270">
    <property type="term" value="F:zinc ion binding"/>
    <property type="evidence" value="ECO:0007669"/>
    <property type="project" value="UniProtKB-KW"/>
</dbReference>
<evidence type="ECO:0000256" key="6">
    <source>
        <dbReference type="ARBA" id="ARBA00023015"/>
    </source>
</evidence>
<dbReference type="OMA" id="CNASTHP"/>
<dbReference type="FunFam" id="3.30.160.60:FF:000108">
    <property type="entry name" value="Vascular endothelial zinc finger 1"/>
    <property type="match status" value="1"/>
</dbReference>
<name>A0A3P8WLQ3_CYNSE</name>
<keyword evidence="14" id="KW-1185">Reference proteome</keyword>
<accession>A0A3P8WLQ3</accession>
<dbReference type="InParanoid" id="A0A3P8WLQ3"/>
<proteinExistence type="predicted"/>
<comment type="subcellular location">
    <subcellularLocation>
        <location evidence="1">Nucleus</location>
    </subcellularLocation>
</comment>
<dbReference type="Proteomes" id="UP000265120">
    <property type="component" value="Chromosome 8"/>
</dbReference>
<evidence type="ECO:0000256" key="5">
    <source>
        <dbReference type="ARBA" id="ARBA00022833"/>
    </source>
</evidence>
<reference evidence="13" key="3">
    <citation type="submission" date="2025-09" db="UniProtKB">
        <authorList>
            <consortium name="Ensembl"/>
        </authorList>
    </citation>
    <scope>IDENTIFICATION</scope>
</reference>
<dbReference type="SMART" id="SM00355">
    <property type="entry name" value="ZnF_C2H2"/>
    <property type="match status" value="5"/>
</dbReference>
<evidence type="ECO:0000256" key="4">
    <source>
        <dbReference type="ARBA" id="ARBA00022771"/>
    </source>
</evidence>
<feature type="domain" description="C2H2-type" evidence="12">
    <location>
        <begin position="171"/>
        <end position="198"/>
    </location>
</feature>
<dbReference type="GO" id="GO:0005634">
    <property type="term" value="C:nucleus"/>
    <property type="evidence" value="ECO:0007669"/>
    <property type="project" value="UniProtKB-SubCell"/>
</dbReference>
<keyword evidence="5" id="KW-0862">Zinc</keyword>
<keyword evidence="9" id="KW-0539">Nucleus</keyword>
<dbReference type="PANTHER" id="PTHR24379">
    <property type="entry name" value="KRAB AND ZINC FINGER DOMAIN-CONTAINING"/>
    <property type="match status" value="1"/>
</dbReference>
<feature type="domain" description="C2H2-type" evidence="12">
    <location>
        <begin position="84"/>
        <end position="111"/>
    </location>
</feature>
<keyword evidence="3" id="KW-0677">Repeat</keyword>
<dbReference type="Pfam" id="PF00096">
    <property type="entry name" value="zf-C2H2"/>
    <property type="match status" value="2"/>
</dbReference>
<dbReference type="PANTHER" id="PTHR24379:SF129">
    <property type="entry name" value="RIKEN CDNA 9130023H24 GENE"/>
    <property type="match status" value="1"/>
</dbReference>
<evidence type="ECO:0000313" key="13">
    <source>
        <dbReference type="Ensembl" id="ENSCSEP00000027694.1"/>
    </source>
</evidence>
<keyword evidence="7" id="KW-0238">DNA-binding</keyword>
<keyword evidence="4 10" id="KW-0863">Zinc-finger</keyword>
<keyword evidence="2" id="KW-0479">Metal-binding</keyword>
<dbReference type="GeneTree" id="ENSGT00940000158525"/>